<organism evidence="4 5">
    <name type="scientific">Conoideocrella luteorostrata</name>
    <dbReference type="NCBI Taxonomy" id="1105319"/>
    <lineage>
        <taxon>Eukaryota</taxon>
        <taxon>Fungi</taxon>
        <taxon>Dikarya</taxon>
        <taxon>Ascomycota</taxon>
        <taxon>Pezizomycotina</taxon>
        <taxon>Sordariomycetes</taxon>
        <taxon>Hypocreomycetidae</taxon>
        <taxon>Hypocreales</taxon>
        <taxon>Clavicipitaceae</taxon>
        <taxon>Conoideocrella</taxon>
    </lineage>
</organism>
<dbReference type="InterPro" id="IPR056690">
    <property type="entry name" value="DUF7788"/>
</dbReference>
<evidence type="ECO:0000256" key="1">
    <source>
        <dbReference type="SAM" id="MobiDB-lite"/>
    </source>
</evidence>
<dbReference type="AlphaFoldDB" id="A0AAJ0FYH7"/>
<dbReference type="Pfam" id="PF11443">
    <property type="entry name" value="DUF2828"/>
    <property type="match status" value="1"/>
</dbReference>
<protein>
    <submittedName>
        <fullName evidence="4">Uncharacterized protein</fullName>
    </submittedName>
</protein>
<dbReference type="PANTHER" id="PTHR31373:SF27">
    <property type="entry name" value="TROVE DOMAIN-CONTAINING PROTEIN"/>
    <property type="match status" value="1"/>
</dbReference>
<evidence type="ECO:0000313" key="4">
    <source>
        <dbReference type="EMBL" id="KAK2612763.1"/>
    </source>
</evidence>
<name>A0AAJ0FYH7_9HYPO</name>
<comment type="caution">
    <text evidence="4">The sequence shown here is derived from an EMBL/GenBank/DDBJ whole genome shotgun (WGS) entry which is preliminary data.</text>
</comment>
<feature type="region of interest" description="Disordered" evidence="1">
    <location>
        <begin position="297"/>
        <end position="321"/>
    </location>
</feature>
<dbReference type="InterPro" id="IPR058580">
    <property type="entry name" value="DUF2828"/>
</dbReference>
<gene>
    <name evidence="4" type="ORF">QQS21_001214</name>
</gene>
<dbReference type="PIRSF" id="PIRSF015417">
    <property type="entry name" value="T31B5_30_vWA"/>
    <property type="match status" value="1"/>
</dbReference>
<dbReference type="PANTHER" id="PTHR31373">
    <property type="entry name" value="OS06G0652100 PROTEIN"/>
    <property type="match status" value="1"/>
</dbReference>
<feature type="domain" description="DUF2828" evidence="2">
    <location>
        <begin position="125"/>
        <end position="584"/>
    </location>
</feature>
<dbReference type="Gene3D" id="3.40.50.410">
    <property type="entry name" value="von Willebrand factor, type A domain"/>
    <property type="match status" value="1"/>
</dbReference>
<dbReference type="Pfam" id="PF25043">
    <property type="entry name" value="DUF7788"/>
    <property type="match status" value="1"/>
</dbReference>
<keyword evidence="5" id="KW-1185">Reference proteome</keyword>
<accession>A0AAJ0FYH7</accession>
<feature type="region of interest" description="Disordered" evidence="1">
    <location>
        <begin position="786"/>
        <end position="825"/>
    </location>
</feature>
<dbReference type="InterPro" id="IPR036465">
    <property type="entry name" value="vWFA_dom_sf"/>
</dbReference>
<evidence type="ECO:0000259" key="3">
    <source>
        <dbReference type="Pfam" id="PF25043"/>
    </source>
</evidence>
<feature type="compositionally biased region" description="Acidic residues" evidence="1">
    <location>
        <begin position="786"/>
        <end position="797"/>
    </location>
</feature>
<dbReference type="Proteomes" id="UP001251528">
    <property type="component" value="Unassembled WGS sequence"/>
</dbReference>
<feature type="compositionally biased region" description="Basic residues" evidence="1">
    <location>
        <begin position="297"/>
        <end position="309"/>
    </location>
</feature>
<sequence length="849" mass="95288">MATDSERRQWFLHTSYPVNFPSHEALTLTRSEYDSFLVEEFARRHEDTPVCTQAAPGVEAAESETSKSDTFTMLGSLTVNELGGEVDHINVASTASGTEPVGEQQDVDAALVQDDAPDMENKMFTENMDITYRTTTNPLVDLFCELEDTISGPCLRDALEAAWRADPLTTLKIIFNSRSIHLGKASRLIFYKAAGWLAQNHPLTLLANLQWLSRPVIEKKVQEHGEEDLVIVEPQQDTDERVAFDVRYGVSHGYWKDLLNLLALAANNKLDVLSDPADVLNVEDSVIRNSIMAKRRGTKYKGARGRNRGRTLSDPSDRDEEQKTVYNYGHNKEMAKKVQNQIRDDRHKAAVDNFNSNTICRTLHITVARLFAEQLQSDLKAMRSSDPKVHKTISLCGKWAPSHANFHDKHTFVTSSIAEILYPQRSFANEQVRTMDRETYLRYAREEYRKDMSALRKYLEVVERDVTAGTFKNIKYDRVPSQAMSRYTKLFAQKDFTRFEKYIDRVAEGRANISGATLLPSTLVKKAIQTGIMASMPDEEGIEEWLKTNSAGELSRLKILQIENKVIDAQWNTLVKRIKNSGTLSSCIAVCDVSGSMSGPALRDGTTPIHSAIGLSLLIAEATASPFAGSFITFSGTPEIKTIDLSQSLAEKYYNMQTSDWGMNTNFVAVFRDLLLPLARKHKLKPEDMIKRVLVFSDMQFDAAESSYSNSRSADSKWSSSYERISALFRAEGYVMPELVFWNLAGGNRGDSTAPKPVTASDEGTCLVSGYSQGMLKVFMENGTFEDEEDEEDEELDQGVQDESGSDDEVLVTNPEVQETRRKKAKMDPLSVVRKAVGHKAYDMLKVLD</sequence>
<dbReference type="InterPro" id="IPR011205">
    <property type="entry name" value="UCP015417_vWA"/>
</dbReference>
<feature type="domain" description="DUF7788" evidence="3">
    <location>
        <begin position="586"/>
        <end position="837"/>
    </location>
</feature>
<evidence type="ECO:0000259" key="2">
    <source>
        <dbReference type="Pfam" id="PF11443"/>
    </source>
</evidence>
<evidence type="ECO:0000313" key="5">
    <source>
        <dbReference type="Proteomes" id="UP001251528"/>
    </source>
</evidence>
<proteinExistence type="predicted"/>
<dbReference type="EMBL" id="JASWJB010000012">
    <property type="protein sequence ID" value="KAK2612763.1"/>
    <property type="molecule type" value="Genomic_DNA"/>
</dbReference>
<reference evidence="4" key="1">
    <citation type="submission" date="2023-06" db="EMBL/GenBank/DDBJ databases">
        <title>Conoideocrella luteorostrata (Hypocreales: Clavicipitaceae), a potential biocontrol fungus for elongate hemlock scale in United States Christmas tree production areas.</title>
        <authorList>
            <person name="Barrett H."/>
            <person name="Lovett B."/>
            <person name="Macias A.M."/>
            <person name="Stajich J.E."/>
            <person name="Kasson M.T."/>
        </authorList>
    </citation>
    <scope>NUCLEOTIDE SEQUENCE</scope>
    <source>
        <strain evidence="4">ARSEF 14590</strain>
    </source>
</reference>